<dbReference type="GO" id="GO:0006508">
    <property type="term" value="P:proteolysis"/>
    <property type="evidence" value="ECO:0007669"/>
    <property type="project" value="UniProtKB-KW"/>
</dbReference>
<dbReference type="PANTHER" id="PTHR43731:SF14">
    <property type="entry name" value="PRESENILIN-ASSOCIATED RHOMBOID-LIKE PROTEIN, MITOCHONDRIAL"/>
    <property type="match status" value="1"/>
</dbReference>
<dbReference type="EC" id="3.4.21.-" evidence="10"/>
<feature type="domain" description="Peptidase S54 rhomboid" evidence="8">
    <location>
        <begin position="85"/>
        <end position="221"/>
    </location>
</feature>
<dbReference type="Gene3D" id="1.20.1540.10">
    <property type="entry name" value="Rhomboid-like"/>
    <property type="match status" value="1"/>
</dbReference>
<evidence type="ECO:0000256" key="1">
    <source>
        <dbReference type="ARBA" id="ARBA00004141"/>
    </source>
</evidence>
<reference evidence="10 11" key="1">
    <citation type="submission" date="2020-02" db="EMBL/GenBank/DDBJ databases">
        <title>Newly sequenced genome of strain CSTR1 showed variability in Candidatus Kuenenia stuttgartiensis genomes.</title>
        <authorList>
            <person name="Ding C."/>
            <person name="Adrian L."/>
        </authorList>
    </citation>
    <scope>NUCLEOTIDE SEQUENCE [LARGE SCALE GENOMIC DNA]</scope>
    <source>
        <strain evidence="10 11">CSTR1</strain>
    </source>
</reference>
<dbReference type="GO" id="GO:0004252">
    <property type="term" value="F:serine-type endopeptidase activity"/>
    <property type="evidence" value="ECO:0007669"/>
    <property type="project" value="InterPro"/>
</dbReference>
<name>A0A6G7GW79_KUEST</name>
<dbReference type="InterPro" id="IPR050925">
    <property type="entry name" value="Rhomboid_protease_S54"/>
</dbReference>
<comment type="similarity">
    <text evidence="2">Belongs to the peptidase S54 family.</text>
</comment>
<dbReference type="InterPro" id="IPR046483">
    <property type="entry name" value="DUF6576"/>
</dbReference>
<evidence type="ECO:0000256" key="3">
    <source>
        <dbReference type="ARBA" id="ARBA00022692"/>
    </source>
</evidence>
<gene>
    <name evidence="10" type="ORF">KsCSTR_43960</name>
</gene>
<keyword evidence="5 7" id="KW-1133">Transmembrane helix</keyword>
<dbReference type="Pfam" id="PF20216">
    <property type="entry name" value="DUF6576"/>
    <property type="match status" value="1"/>
</dbReference>
<feature type="transmembrane region" description="Helical" evidence="7">
    <location>
        <begin position="20"/>
        <end position="40"/>
    </location>
</feature>
<comment type="subcellular location">
    <subcellularLocation>
        <location evidence="1">Membrane</location>
        <topology evidence="1">Multi-pass membrane protein</topology>
    </subcellularLocation>
</comment>
<evidence type="ECO:0000256" key="6">
    <source>
        <dbReference type="ARBA" id="ARBA00023136"/>
    </source>
</evidence>
<proteinExistence type="inferred from homology"/>
<dbReference type="SUPFAM" id="SSF144091">
    <property type="entry name" value="Rhomboid-like"/>
    <property type="match status" value="1"/>
</dbReference>
<keyword evidence="4 10" id="KW-0378">Hydrolase</keyword>
<feature type="transmembrane region" description="Helical" evidence="7">
    <location>
        <begin position="207"/>
        <end position="223"/>
    </location>
</feature>
<evidence type="ECO:0000313" key="11">
    <source>
        <dbReference type="Proteomes" id="UP000501926"/>
    </source>
</evidence>
<dbReference type="Proteomes" id="UP000501926">
    <property type="component" value="Chromosome"/>
</dbReference>
<feature type="transmembrane region" description="Helical" evidence="7">
    <location>
        <begin position="184"/>
        <end position="201"/>
    </location>
</feature>
<evidence type="ECO:0000259" key="8">
    <source>
        <dbReference type="Pfam" id="PF01694"/>
    </source>
</evidence>
<feature type="transmembrane region" description="Helical" evidence="7">
    <location>
        <begin position="152"/>
        <end position="177"/>
    </location>
</feature>
<feature type="transmembrane region" description="Helical" evidence="7">
    <location>
        <begin position="126"/>
        <end position="146"/>
    </location>
</feature>
<accession>A0A6G7GW79</accession>
<sequence length="288" mass="33657">MYYRRNPFGLNIGSKWTRLVMMLIIANVGVFMFQLLFSTISPQLPPLPVNSLSEAPALPWHYPASDKFTKMFWLYPPDAIGNLWFWQFFSYMFLHSTTDPWHLIFNMLVLWMFGSEVEKILGQKKFLTLYFTAGIFAGICCCIFTPKVPILGASGAIFAIEVAFAMYFPNSMVIFYFFPIRAKYLVMIFASITVFNCITPRGGNIAHFAHLGGLVYGFLFVRYSNRVVDYLKRCQILQQEKELRKDMELREKVDEILDKVNREGLHNLTWRERNILKTASKKYKRNKH</sequence>
<feature type="domain" description="DUF6576" evidence="9">
    <location>
        <begin position="250"/>
        <end position="282"/>
    </location>
</feature>
<dbReference type="RefSeq" id="WP_164995485.1">
    <property type="nucleotide sequence ID" value="NZ_CP049055.1"/>
</dbReference>
<evidence type="ECO:0000259" key="9">
    <source>
        <dbReference type="Pfam" id="PF20216"/>
    </source>
</evidence>
<keyword evidence="3 7" id="KW-0812">Transmembrane</keyword>
<dbReference type="AlphaFoldDB" id="A0A6G7GW79"/>
<evidence type="ECO:0000256" key="4">
    <source>
        <dbReference type="ARBA" id="ARBA00022801"/>
    </source>
</evidence>
<protein>
    <submittedName>
        <fullName evidence="10">Putative rhomboid protein (Intramembrane serine protease)</fullName>
        <ecNumber evidence="10">3.4.21.-</ecNumber>
    </submittedName>
</protein>
<evidence type="ECO:0000256" key="5">
    <source>
        <dbReference type="ARBA" id="ARBA00022989"/>
    </source>
</evidence>
<keyword evidence="6 7" id="KW-0472">Membrane</keyword>
<dbReference type="EMBL" id="CP049055">
    <property type="protein sequence ID" value="QII13775.1"/>
    <property type="molecule type" value="Genomic_DNA"/>
</dbReference>
<dbReference type="GO" id="GO:0016020">
    <property type="term" value="C:membrane"/>
    <property type="evidence" value="ECO:0007669"/>
    <property type="project" value="UniProtKB-SubCell"/>
</dbReference>
<evidence type="ECO:0000256" key="7">
    <source>
        <dbReference type="SAM" id="Phobius"/>
    </source>
</evidence>
<keyword evidence="10" id="KW-0645">Protease</keyword>
<dbReference type="InterPro" id="IPR035952">
    <property type="entry name" value="Rhomboid-like_sf"/>
</dbReference>
<evidence type="ECO:0000313" key="10">
    <source>
        <dbReference type="EMBL" id="QII13775.1"/>
    </source>
</evidence>
<dbReference type="PANTHER" id="PTHR43731">
    <property type="entry name" value="RHOMBOID PROTEASE"/>
    <property type="match status" value="1"/>
</dbReference>
<feature type="transmembrane region" description="Helical" evidence="7">
    <location>
        <begin position="92"/>
        <end position="114"/>
    </location>
</feature>
<organism evidence="10 11">
    <name type="scientific">Kuenenia stuttgartiensis</name>
    <dbReference type="NCBI Taxonomy" id="174633"/>
    <lineage>
        <taxon>Bacteria</taxon>
        <taxon>Pseudomonadati</taxon>
        <taxon>Planctomycetota</taxon>
        <taxon>Candidatus Brocadiia</taxon>
        <taxon>Candidatus Brocadiales</taxon>
        <taxon>Candidatus Brocadiaceae</taxon>
        <taxon>Candidatus Kuenenia</taxon>
    </lineage>
</organism>
<evidence type="ECO:0000256" key="2">
    <source>
        <dbReference type="ARBA" id="ARBA00009045"/>
    </source>
</evidence>
<dbReference type="Pfam" id="PF01694">
    <property type="entry name" value="Rhomboid"/>
    <property type="match status" value="1"/>
</dbReference>
<dbReference type="InterPro" id="IPR022764">
    <property type="entry name" value="Peptidase_S54_rhomboid_dom"/>
</dbReference>